<dbReference type="Gene3D" id="2.180.10.10">
    <property type="entry name" value="RHS repeat-associated core"/>
    <property type="match status" value="1"/>
</dbReference>
<evidence type="ECO:0000259" key="2">
    <source>
        <dbReference type="Pfam" id="PF20041"/>
    </source>
</evidence>
<keyword evidence="1" id="KW-0732">Signal</keyword>
<dbReference type="InterPro" id="IPR045619">
    <property type="entry name" value="DUF6443"/>
</dbReference>
<dbReference type="EMBL" id="FMZO01000009">
    <property type="protein sequence ID" value="SDD44111.1"/>
    <property type="molecule type" value="Genomic_DNA"/>
</dbReference>
<name>A0A1G6US51_NIADE</name>
<dbReference type="NCBIfam" id="TIGR03696">
    <property type="entry name" value="Rhs_assc_core"/>
    <property type="match status" value="1"/>
</dbReference>
<evidence type="ECO:0000313" key="4">
    <source>
        <dbReference type="Proteomes" id="UP000198757"/>
    </source>
</evidence>
<feature type="domain" description="DUF6443" evidence="2">
    <location>
        <begin position="32"/>
        <end position="169"/>
    </location>
</feature>
<feature type="signal peptide" evidence="1">
    <location>
        <begin position="1"/>
        <end position="21"/>
    </location>
</feature>
<protein>
    <submittedName>
        <fullName evidence="3">RHS repeat-associated core domain-containing protein</fullName>
    </submittedName>
</protein>
<keyword evidence="4" id="KW-1185">Reference proteome</keyword>
<evidence type="ECO:0000256" key="1">
    <source>
        <dbReference type="SAM" id="SignalP"/>
    </source>
</evidence>
<dbReference type="PANTHER" id="PTHR32305:SF15">
    <property type="entry name" value="PROTEIN RHSA-RELATED"/>
    <property type="match status" value="1"/>
</dbReference>
<dbReference type="InterPro" id="IPR032871">
    <property type="entry name" value="AHH_dom_containing"/>
</dbReference>
<dbReference type="RefSeq" id="WP_176954453.1">
    <property type="nucleotide sequence ID" value="NZ_FMZO01000009.1"/>
</dbReference>
<dbReference type="InterPro" id="IPR022385">
    <property type="entry name" value="Rhs_assc_core"/>
</dbReference>
<dbReference type="Proteomes" id="UP000198757">
    <property type="component" value="Unassembled WGS sequence"/>
</dbReference>
<dbReference type="PANTHER" id="PTHR32305">
    <property type="match status" value="1"/>
</dbReference>
<sequence>MRVVLLLTLLAISLGSRGQQAAEDRNFVKVLEPKYPTTNSSELPGKSVQDVSQVTQYFDGLGRPDQTVVKQGSLNTSTSAYKDLVTPVEYDAFGRESKKYLPYASTDVAGTYKSSAVADQGSYYNNAPHLAGQGENTFYSQSFFETSPLSRLLEAYAPGKNWGGTAVQANEQDRHGIKTKYWFNTDHDSVRVWDVTDAYTMGGFGSYYNTNSRMYPAGTLYKNVITDEHGNQVVEFKNKKGQVVLKKVQLLLAAADDGGGRGHSGWLCTYYIYDEPGNLRCVIQPEGAKIMNSTGSWSLNTDLLDEQCFRYEYDNYSRMIVKKVPGAAEIIMVYDVRDRLVMTQDGNQRNAGNWSYTQYDHLNRPVRTGMVNLQSNSPNTHWTAAMSLSGDNSAIQYPTPGMLVTPMVLTETFYDSYSWMANYPDLASISGTYSTGHNGYLLAPTGQFPYAQANTQDTRTRGLVTGSRVRLLNEPGEQFTTTVTIYDEEDRPVQVKSRNHMGGIDMVTTQYSWSGQPLVIVSEQNKPGGTAASITTVTKNSYDALGRMIQTTKNIINNLNTVTSGDKVIAQNEYNELGHLSAKRLGVNGSTALETQVFEYNVRDWLLGMNRDYVNAGTSATSGFFGFDLAYDRTDNNKTGQGNAAINNYSSALYNGNIAGMSWRGRGANGTGEIRRYNFVYDKANRLLKADFGQYSSGSFVAGSIGVTGSVKYDMQLGDGINPTTAYDFNGNIKKMVQYGYLQGTNQSIKIDDLTYNYKNNEASNRLAKVTDVAGDTRVQQLGDFNDGGNSGDDYDYDANGNLTRDGNKNISSISYNILNLPQQITIPGKGTITYKYDASKGKLSKTVNEDGQQPRTTQYLGDMIFENEVLQQVAMEEGRLRPDGSSFTADYFLKDHLGNVRLVVNENGTLLEETHYYPLGLTMKGVSSQSATASLQNDYLYNGKELQNDLGLDQYDYGARYYDAQIGRWHVGDPLADEMRRFSPYNYAFGNPIRFIDPDGMSSITFNSGDPGFTEAFEALKRSLLFTSSNNGNDEEDNPLDRVSQNDPKVLPEVMVKSKRKSWFSRVFSSALDIAQTALDVAGLIPGVGEAADLLNAGIYTLRGDYVNAGLSLAAAVPLIGTVSTGGKMFRRAKAVFQKHHVIPNKIYREYEQVLSSAGWVQDAGINLKKLPTPFHGNHPAYSRRVKQGVEQLIQNNNLNKQSLMQLQHELRQEINSIYLNGGYKRMNDYYKSLGF</sequence>
<dbReference type="STRING" id="1285928.SAMN04487894_10972"/>
<dbReference type="CDD" id="cd20745">
    <property type="entry name" value="FIX_RhsA_AHH_HNH-like"/>
    <property type="match status" value="1"/>
</dbReference>
<reference evidence="4" key="1">
    <citation type="submission" date="2016-10" db="EMBL/GenBank/DDBJ databases">
        <authorList>
            <person name="Varghese N."/>
            <person name="Submissions S."/>
        </authorList>
    </citation>
    <scope>NUCLEOTIDE SEQUENCE [LARGE SCALE GENOMIC DNA]</scope>
    <source>
        <strain evidence="4">DSM 25811 / CCM 8410 / LMG 26954 / E90</strain>
    </source>
</reference>
<dbReference type="Pfam" id="PF20041">
    <property type="entry name" value="DUF6443"/>
    <property type="match status" value="1"/>
</dbReference>
<evidence type="ECO:0000313" key="3">
    <source>
        <dbReference type="EMBL" id="SDD44111.1"/>
    </source>
</evidence>
<dbReference type="Pfam" id="PF14412">
    <property type="entry name" value="AHH"/>
    <property type="match status" value="1"/>
</dbReference>
<proteinExistence type="predicted"/>
<feature type="chain" id="PRO_5011666424" evidence="1">
    <location>
        <begin position="22"/>
        <end position="1237"/>
    </location>
</feature>
<dbReference type="InterPro" id="IPR050708">
    <property type="entry name" value="T6SS_VgrG/RHS"/>
</dbReference>
<dbReference type="AlphaFoldDB" id="A0A1G6US51"/>
<accession>A0A1G6US51</accession>
<organism evidence="3 4">
    <name type="scientific">Niabella drilacis (strain DSM 25811 / CCM 8410 / CCUG 62505 / LMG 26954 / E90)</name>
    <dbReference type="NCBI Taxonomy" id="1285928"/>
    <lineage>
        <taxon>Bacteria</taxon>
        <taxon>Pseudomonadati</taxon>
        <taxon>Bacteroidota</taxon>
        <taxon>Chitinophagia</taxon>
        <taxon>Chitinophagales</taxon>
        <taxon>Chitinophagaceae</taxon>
        <taxon>Niabella</taxon>
    </lineage>
</organism>
<gene>
    <name evidence="3" type="ORF">SAMN04487894_10972</name>
</gene>